<organism evidence="5">
    <name type="scientific">Herbaspirillum seropedicae</name>
    <dbReference type="NCBI Taxonomy" id="964"/>
    <lineage>
        <taxon>Bacteria</taxon>
        <taxon>Pseudomonadati</taxon>
        <taxon>Pseudomonadota</taxon>
        <taxon>Betaproteobacteria</taxon>
        <taxon>Burkholderiales</taxon>
        <taxon>Oxalobacteraceae</taxon>
        <taxon>Herbaspirillum</taxon>
    </lineage>
</organism>
<dbReference type="PIRSF" id="PIRSF000390">
    <property type="entry name" value="PLP_StrS"/>
    <property type="match status" value="1"/>
</dbReference>
<dbReference type="CDD" id="cd00616">
    <property type="entry name" value="AHBA_syn"/>
    <property type="match status" value="1"/>
</dbReference>
<evidence type="ECO:0000256" key="3">
    <source>
        <dbReference type="PIRSR" id="PIRSR000390-2"/>
    </source>
</evidence>
<dbReference type="GO" id="GO:0000271">
    <property type="term" value="P:polysaccharide biosynthetic process"/>
    <property type="evidence" value="ECO:0007669"/>
    <property type="project" value="TreeGrafter"/>
</dbReference>
<evidence type="ECO:0000256" key="1">
    <source>
        <dbReference type="ARBA" id="ARBA00037999"/>
    </source>
</evidence>
<feature type="modified residue" description="N6-(pyridoxal phosphate)lysine" evidence="3">
    <location>
        <position position="181"/>
    </location>
</feature>
<keyword evidence="5" id="KW-0808">Transferase</keyword>
<dbReference type="EMBL" id="AM905457">
    <property type="protein sequence ID" value="CAP19675.2"/>
    <property type="molecule type" value="Genomic_DNA"/>
</dbReference>
<evidence type="ECO:0000256" key="2">
    <source>
        <dbReference type="PIRSR" id="PIRSR000390-1"/>
    </source>
</evidence>
<dbReference type="GO" id="GO:0030170">
    <property type="term" value="F:pyridoxal phosphate binding"/>
    <property type="evidence" value="ECO:0007669"/>
    <property type="project" value="TreeGrafter"/>
</dbReference>
<dbReference type="SUPFAM" id="SSF53383">
    <property type="entry name" value="PLP-dependent transferases"/>
    <property type="match status" value="1"/>
</dbReference>
<dbReference type="Gene3D" id="3.90.1150.10">
    <property type="entry name" value="Aspartate Aminotransferase, domain 1"/>
    <property type="match status" value="1"/>
</dbReference>
<dbReference type="KEGG" id="hsz:ACP92_20980"/>
<evidence type="ECO:0000256" key="4">
    <source>
        <dbReference type="RuleBase" id="RU004508"/>
    </source>
</evidence>
<dbReference type="PANTHER" id="PTHR30244:SF34">
    <property type="entry name" value="DTDP-4-AMINO-4,6-DIDEOXYGALACTOSE TRANSAMINASE"/>
    <property type="match status" value="1"/>
</dbReference>
<proteinExistence type="inferred from homology"/>
<dbReference type="Pfam" id="PF01041">
    <property type="entry name" value="DegT_DnrJ_EryC1"/>
    <property type="match status" value="1"/>
</dbReference>
<sequence length="388" mass="42640">MNVPIARTSLTEAEIQSVLAPLSNGWLVQGPKVREFEEKWSAFTGARHSIAVTSCTTALHLSLAALGFGPGDEAIVPAFTWIATANVIEHLGGKVVFCDIDLNTFNLDVAALRSKITSRTKAILPVHLFGLAAEMDQINDVAKQHGLWVVEDAACGFGSRYHGKHVGVLGDTGCFSFHPRKAITTGEGGMITTDNDALAEKLRRLRDHGAAMTDLQRHLGARPYLLADHPDAGYNQRMTDIQAALGAAQMERADDIIAERRRLAERYDAAFADLSWLRTPAHVDGLEHGYQSYPCLFQPEPVNTDSIERINAARNAWMDSLQQAGISTRPATHAVHMLTFYREKYALKPADFPNAWAANDCSISLPLFHGMTQAEQDFVIEQVRGRQI</sequence>
<protein>
    <submittedName>
        <fullName evidence="5">DegT/DnrJ/EryC1/StrS aminotransferase family protein</fullName>
    </submittedName>
</protein>
<name>B0RKG3_HERSE</name>
<accession>B0RKG3</accession>
<keyword evidence="5" id="KW-0032">Aminotransferase</keyword>
<dbReference type="InterPro" id="IPR015421">
    <property type="entry name" value="PyrdxlP-dep_Trfase_major"/>
</dbReference>
<keyword evidence="3 4" id="KW-0663">Pyridoxal phosphate</keyword>
<gene>
    <name evidence="5" type="ORF">HS263.0522</name>
</gene>
<dbReference type="InterPro" id="IPR000653">
    <property type="entry name" value="DegT/StrS_aminotransferase"/>
</dbReference>
<reference evidence="5" key="2">
    <citation type="submission" date="2010-01" db="EMBL/GenBank/DDBJ databases">
        <title>A 2D electrophoretic study of proteins secreted by Herbaspirillum seropedicae.</title>
        <authorList>
            <person name="Chaves D.F.S."/>
            <person name="Souza E.M."/>
            <person name="Monteiro R.A."/>
            <person name="Cruz L.M."/>
            <person name="Pedrosa F.O."/>
        </authorList>
    </citation>
    <scope>NUCLEOTIDE SEQUENCE</scope>
</reference>
<dbReference type="GO" id="GO:0008483">
    <property type="term" value="F:transaminase activity"/>
    <property type="evidence" value="ECO:0007669"/>
    <property type="project" value="UniProtKB-KW"/>
</dbReference>
<dbReference type="PANTHER" id="PTHR30244">
    <property type="entry name" value="TRANSAMINASE"/>
    <property type="match status" value="1"/>
</dbReference>
<dbReference type="OMA" id="RRGVMNI"/>
<dbReference type="Gene3D" id="3.40.640.10">
    <property type="entry name" value="Type I PLP-dependent aspartate aminotransferase-like (Major domain)"/>
    <property type="match status" value="1"/>
</dbReference>
<comment type="similarity">
    <text evidence="1 4">Belongs to the DegT/DnrJ/EryC1 family.</text>
</comment>
<dbReference type="InterPro" id="IPR015422">
    <property type="entry name" value="PyrdxlP-dep_Trfase_small"/>
</dbReference>
<reference evidence="5" key="1">
    <citation type="submission" date="2008-02" db="EMBL/GenBank/DDBJ databases">
        <title>Genome sequence of the nitrogen fixing bacterium Herbaspirillum seropedicae.</title>
        <authorList>
            <consortium name="Genopar Consortium"/>
            <person name="Pedrosa F.O."/>
        </authorList>
    </citation>
    <scope>NUCLEOTIDE SEQUENCE</scope>
</reference>
<dbReference type="InterPro" id="IPR015424">
    <property type="entry name" value="PyrdxlP-dep_Trfase"/>
</dbReference>
<dbReference type="AlphaFoldDB" id="B0RKG3"/>
<evidence type="ECO:0000313" key="5">
    <source>
        <dbReference type="EMBL" id="CAP19675.2"/>
    </source>
</evidence>
<dbReference type="PATRIC" id="fig|964.11.peg.4398"/>
<feature type="active site" description="Proton acceptor" evidence="2">
    <location>
        <position position="181"/>
    </location>
</feature>